<evidence type="ECO:0000313" key="4">
    <source>
        <dbReference type="Proteomes" id="UP000252519"/>
    </source>
</evidence>
<feature type="transmembrane region" description="Helical" evidence="2">
    <location>
        <begin position="29"/>
        <end position="51"/>
    </location>
</feature>
<dbReference type="Proteomes" id="UP000252519">
    <property type="component" value="Unassembled WGS sequence"/>
</dbReference>
<sequence length="148" mass="17554">MVEHKRRSKEDVENGEDYDGQREQYKNEMIFITVIVALVLFTLIFLTYLYLNYKKHTYISRTQFGSRSLVTALPRTTHSSTAPRGQRYSSSSSNRRPRSSFTPGRSSSREGYRKQRNIPKKKAREPSIEYYDLVDLQRAQRRGRRRRP</sequence>
<accession>A0A368H5G0</accession>
<reference evidence="3 4" key="1">
    <citation type="submission" date="2014-10" db="EMBL/GenBank/DDBJ databases">
        <title>Draft genome of the hookworm Ancylostoma caninum.</title>
        <authorList>
            <person name="Mitreva M."/>
        </authorList>
    </citation>
    <scope>NUCLEOTIDE SEQUENCE [LARGE SCALE GENOMIC DNA]</scope>
    <source>
        <strain evidence="3 4">Baltimore</strain>
    </source>
</reference>
<keyword evidence="2" id="KW-1133">Transmembrane helix</keyword>
<keyword evidence="2" id="KW-0472">Membrane</keyword>
<dbReference type="OrthoDB" id="10527036at2759"/>
<evidence type="ECO:0000256" key="2">
    <source>
        <dbReference type="SAM" id="Phobius"/>
    </source>
</evidence>
<name>A0A368H5G0_ANCCA</name>
<comment type="caution">
    <text evidence="3">The sequence shown here is derived from an EMBL/GenBank/DDBJ whole genome shotgun (WGS) entry which is preliminary data.</text>
</comment>
<proteinExistence type="predicted"/>
<feature type="compositionally biased region" description="Basic residues" evidence="1">
    <location>
        <begin position="114"/>
        <end position="123"/>
    </location>
</feature>
<evidence type="ECO:0000313" key="3">
    <source>
        <dbReference type="EMBL" id="RCN51843.1"/>
    </source>
</evidence>
<keyword evidence="2" id="KW-0812">Transmembrane</keyword>
<dbReference type="AlphaFoldDB" id="A0A368H5G0"/>
<evidence type="ECO:0000256" key="1">
    <source>
        <dbReference type="SAM" id="MobiDB-lite"/>
    </source>
</evidence>
<feature type="region of interest" description="Disordered" evidence="1">
    <location>
        <begin position="69"/>
        <end position="125"/>
    </location>
</feature>
<dbReference type="EMBL" id="JOJR01000010">
    <property type="protein sequence ID" value="RCN51843.1"/>
    <property type="molecule type" value="Genomic_DNA"/>
</dbReference>
<organism evidence="3 4">
    <name type="scientific">Ancylostoma caninum</name>
    <name type="common">Dog hookworm</name>
    <dbReference type="NCBI Taxonomy" id="29170"/>
    <lineage>
        <taxon>Eukaryota</taxon>
        <taxon>Metazoa</taxon>
        <taxon>Ecdysozoa</taxon>
        <taxon>Nematoda</taxon>
        <taxon>Chromadorea</taxon>
        <taxon>Rhabditida</taxon>
        <taxon>Rhabditina</taxon>
        <taxon>Rhabditomorpha</taxon>
        <taxon>Strongyloidea</taxon>
        <taxon>Ancylostomatidae</taxon>
        <taxon>Ancylostomatinae</taxon>
        <taxon>Ancylostoma</taxon>
    </lineage>
</organism>
<gene>
    <name evidence="3" type="ORF">ANCCAN_01931</name>
</gene>
<feature type="compositionally biased region" description="Polar residues" evidence="1">
    <location>
        <begin position="69"/>
        <end position="83"/>
    </location>
</feature>
<keyword evidence="4" id="KW-1185">Reference proteome</keyword>
<protein>
    <submittedName>
        <fullName evidence="3">Uncharacterized protein</fullName>
    </submittedName>
</protein>